<evidence type="ECO:0000259" key="1">
    <source>
        <dbReference type="Pfam" id="PF01408"/>
    </source>
</evidence>
<dbReference type="OrthoDB" id="255433at2"/>
<reference evidence="3 4" key="1">
    <citation type="submission" date="2018-05" db="EMBL/GenBank/DDBJ databases">
        <title>Coraliomargarita sinensis sp. nov., isolated from a marine solar saltern.</title>
        <authorList>
            <person name="Zhou L.Y."/>
        </authorList>
    </citation>
    <scope>NUCLEOTIDE SEQUENCE [LARGE SCALE GENOMIC DNA]</scope>
    <source>
        <strain evidence="3 4">WN38</strain>
    </source>
</reference>
<dbReference type="Proteomes" id="UP000247099">
    <property type="component" value="Unassembled WGS sequence"/>
</dbReference>
<accession>A0A317ZI13</accession>
<proteinExistence type="predicted"/>
<dbReference type="PANTHER" id="PTHR43818:SF5">
    <property type="entry name" value="OXIDOREDUCTASE FAMILY PROTEIN"/>
    <property type="match status" value="1"/>
</dbReference>
<dbReference type="PROSITE" id="PS51318">
    <property type="entry name" value="TAT"/>
    <property type="match status" value="1"/>
</dbReference>
<dbReference type="InterPro" id="IPR036291">
    <property type="entry name" value="NAD(P)-bd_dom_sf"/>
</dbReference>
<dbReference type="Pfam" id="PF01408">
    <property type="entry name" value="GFO_IDH_MocA"/>
    <property type="match status" value="1"/>
</dbReference>
<keyword evidence="4" id="KW-1185">Reference proteome</keyword>
<protein>
    <submittedName>
        <fullName evidence="3">Gfo/Idh/MocA family oxidoreductase</fullName>
    </submittedName>
</protein>
<feature type="domain" description="Gfo/Idh/MocA-like oxidoreductase bacterial type C-terminal" evidence="2">
    <location>
        <begin position="206"/>
        <end position="275"/>
    </location>
</feature>
<dbReference type="GO" id="GO:0000166">
    <property type="term" value="F:nucleotide binding"/>
    <property type="evidence" value="ECO:0007669"/>
    <property type="project" value="InterPro"/>
</dbReference>
<feature type="domain" description="Gfo/Idh/MocA-like oxidoreductase N-terminal" evidence="1">
    <location>
        <begin position="38"/>
        <end position="161"/>
    </location>
</feature>
<dbReference type="PANTHER" id="PTHR43818">
    <property type="entry name" value="BCDNA.GH03377"/>
    <property type="match status" value="1"/>
</dbReference>
<sequence length="422" mass="47488">MRSTRRRFLNQAATLAGASVIFPSRTFAQKVAANEKITVAGIGLGPRGRNLLKWFLPQPDIRFVAIADVQKERREIIRRMVNRYYGNEDCKTYVEMQDILARDDIDAVIIATSDRWHGTATIWAANAGKDIYCEKPCAMSIEESAHVDEAVRANHRIYQAGMQRRNVDNFALATQLARDGSLGKLKELHAGIWLPQPVKSNLPGEPEPDPSLCDWDRWLGPAPARPYNEQYVRGRWRYYEGLSAGWGLHDWASHTVNLCQWAQGADATTPVEYCFEDEKFYASYANGVRIVMRLAGWKKEGGWLGLGSCPVRYVGENGWVEAGDFSKIAYSDDALAGGRTFEEIGGGDASKHIREFLDCVKSRQPTSLNSKVMRTTEITCHAAAISWKLGRKLKFDPTKEVFIGDEEANALRTYERRAPYTV</sequence>
<gene>
    <name evidence="3" type="ORF">DDZ13_04445</name>
</gene>
<dbReference type="EMBL" id="QHJQ01000002">
    <property type="protein sequence ID" value="PXA05216.1"/>
    <property type="molecule type" value="Genomic_DNA"/>
</dbReference>
<dbReference type="AlphaFoldDB" id="A0A317ZI13"/>
<feature type="domain" description="Gfo/Idh/MocA-like oxidoreductase bacterial type C-terminal" evidence="2">
    <location>
        <begin position="348"/>
        <end position="421"/>
    </location>
</feature>
<dbReference type="RefSeq" id="WP_110130217.1">
    <property type="nucleotide sequence ID" value="NZ_QHJQ01000002.1"/>
</dbReference>
<evidence type="ECO:0000313" key="3">
    <source>
        <dbReference type="EMBL" id="PXA05216.1"/>
    </source>
</evidence>
<dbReference type="Gene3D" id="3.30.360.10">
    <property type="entry name" value="Dihydrodipicolinate Reductase, domain 2"/>
    <property type="match status" value="1"/>
</dbReference>
<dbReference type="InterPro" id="IPR000683">
    <property type="entry name" value="Gfo/Idh/MocA-like_OxRdtase_N"/>
</dbReference>
<comment type="caution">
    <text evidence="3">The sequence shown here is derived from an EMBL/GenBank/DDBJ whole genome shotgun (WGS) entry which is preliminary data.</text>
</comment>
<dbReference type="InterPro" id="IPR006311">
    <property type="entry name" value="TAT_signal"/>
</dbReference>
<dbReference type="InterPro" id="IPR050463">
    <property type="entry name" value="Gfo/Idh/MocA_oxidrdct_glycsds"/>
</dbReference>
<dbReference type="InParanoid" id="A0A317ZI13"/>
<evidence type="ECO:0000259" key="2">
    <source>
        <dbReference type="Pfam" id="PF19051"/>
    </source>
</evidence>
<dbReference type="Pfam" id="PF19051">
    <property type="entry name" value="GFO_IDH_MocA_C2"/>
    <property type="match status" value="2"/>
</dbReference>
<dbReference type="InterPro" id="IPR043906">
    <property type="entry name" value="Gfo/Idh/MocA_OxRdtase_bact_C"/>
</dbReference>
<dbReference type="SUPFAM" id="SSF55347">
    <property type="entry name" value="Glyceraldehyde-3-phosphate dehydrogenase-like, C-terminal domain"/>
    <property type="match status" value="1"/>
</dbReference>
<dbReference type="SUPFAM" id="SSF51735">
    <property type="entry name" value="NAD(P)-binding Rossmann-fold domains"/>
    <property type="match status" value="1"/>
</dbReference>
<dbReference type="Gene3D" id="3.40.50.720">
    <property type="entry name" value="NAD(P)-binding Rossmann-like Domain"/>
    <property type="match status" value="1"/>
</dbReference>
<organism evidence="3 4">
    <name type="scientific">Coraliomargarita sinensis</name>
    <dbReference type="NCBI Taxonomy" id="2174842"/>
    <lineage>
        <taxon>Bacteria</taxon>
        <taxon>Pseudomonadati</taxon>
        <taxon>Verrucomicrobiota</taxon>
        <taxon>Opitutia</taxon>
        <taxon>Puniceicoccales</taxon>
        <taxon>Coraliomargaritaceae</taxon>
        <taxon>Coraliomargarita</taxon>
    </lineage>
</organism>
<evidence type="ECO:0000313" key="4">
    <source>
        <dbReference type="Proteomes" id="UP000247099"/>
    </source>
</evidence>
<name>A0A317ZI13_9BACT</name>